<feature type="compositionally biased region" description="Basic and acidic residues" evidence="1">
    <location>
        <begin position="254"/>
        <end position="270"/>
    </location>
</feature>
<organism evidence="2 3">
    <name type="scientific">Tetrapyrgos nigripes</name>
    <dbReference type="NCBI Taxonomy" id="182062"/>
    <lineage>
        <taxon>Eukaryota</taxon>
        <taxon>Fungi</taxon>
        <taxon>Dikarya</taxon>
        <taxon>Basidiomycota</taxon>
        <taxon>Agaricomycotina</taxon>
        <taxon>Agaricomycetes</taxon>
        <taxon>Agaricomycetidae</taxon>
        <taxon>Agaricales</taxon>
        <taxon>Marasmiineae</taxon>
        <taxon>Marasmiaceae</taxon>
        <taxon>Tetrapyrgos</taxon>
    </lineage>
</organism>
<protein>
    <submittedName>
        <fullName evidence="2">Uncharacterized protein</fullName>
    </submittedName>
</protein>
<feature type="compositionally biased region" description="Polar residues" evidence="1">
    <location>
        <begin position="37"/>
        <end position="46"/>
    </location>
</feature>
<sequence length="349" mass="37314">MPSNGSSPATTNPPTSIMAKSAKTSRKAVQWLDDHMNSQAQNSSSPPHERYLDEQGIDPLAFNELTSALERHQSQSQSQSQLQNTPMTRIHYFPPRPETRGGKPVSLSIQTNVSNPNAKSTTNPGPISLDKQLSTSTGNTTSSPDQNTTGESSPTSATRLRHGGSEQLDDGDHEQQYGPASALTNGTHTVPGETFIDPEESAGLPGVDLEGMAKRRATMIVRAHTRGRVGGIGGMAGLSSGNTTEDEGDTTDDSLLRRIRDKDEVGEARSKGRGRGRGREGDKEGGGITSFLSSFRLRRASKNDTSTNSQSGRPHMSSTTPAHPTKSNLEITGLLPHPLAMENENLLLL</sequence>
<feature type="compositionally biased region" description="Low complexity" evidence="1">
    <location>
        <begin position="74"/>
        <end position="83"/>
    </location>
</feature>
<dbReference type="EMBL" id="JAACJM010000666">
    <property type="protein sequence ID" value="KAF5309096.1"/>
    <property type="molecule type" value="Genomic_DNA"/>
</dbReference>
<comment type="caution">
    <text evidence="2">The sequence shown here is derived from an EMBL/GenBank/DDBJ whole genome shotgun (WGS) entry which is preliminary data.</text>
</comment>
<accession>A0A8H5AQC0</accession>
<evidence type="ECO:0000313" key="2">
    <source>
        <dbReference type="EMBL" id="KAF5309096.1"/>
    </source>
</evidence>
<keyword evidence="3" id="KW-1185">Reference proteome</keyword>
<reference evidence="2 3" key="1">
    <citation type="journal article" date="2020" name="ISME J.">
        <title>Uncovering the hidden diversity of litter-decomposition mechanisms in mushroom-forming fungi.</title>
        <authorList>
            <person name="Floudas D."/>
            <person name="Bentzer J."/>
            <person name="Ahren D."/>
            <person name="Johansson T."/>
            <person name="Persson P."/>
            <person name="Tunlid A."/>
        </authorList>
    </citation>
    <scope>NUCLEOTIDE SEQUENCE [LARGE SCALE GENOMIC DNA]</scope>
    <source>
        <strain evidence="2 3">CBS 291.85</strain>
    </source>
</reference>
<dbReference type="OrthoDB" id="2995348at2759"/>
<feature type="compositionally biased region" description="Polar residues" evidence="1">
    <location>
        <begin position="107"/>
        <end position="158"/>
    </location>
</feature>
<evidence type="ECO:0000313" key="3">
    <source>
        <dbReference type="Proteomes" id="UP000559256"/>
    </source>
</evidence>
<proteinExistence type="predicted"/>
<feature type="compositionally biased region" description="Polar residues" evidence="1">
    <location>
        <begin position="303"/>
        <end position="330"/>
    </location>
</feature>
<feature type="compositionally biased region" description="Polar residues" evidence="1">
    <location>
        <begin position="1"/>
        <end position="15"/>
    </location>
</feature>
<name>A0A8H5AQC0_9AGAR</name>
<feature type="region of interest" description="Disordered" evidence="1">
    <location>
        <begin position="229"/>
        <end position="330"/>
    </location>
</feature>
<gene>
    <name evidence="2" type="ORF">D9758_019130</name>
</gene>
<dbReference type="AlphaFoldDB" id="A0A8H5AQC0"/>
<feature type="region of interest" description="Disordered" evidence="1">
    <location>
        <begin position="1"/>
        <end position="206"/>
    </location>
</feature>
<dbReference type="Proteomes" id="UP000559256">
    <property type="component" value="Unassembled WGS sequence"/>
</dbReference>
<evidence type="ECO:0000256" key="1">
    <source>
        <dbReference type="SAM" id="MobiDB-lite"/>
    </source>
</evidence>